<keyword evidence="1" id="KW-0472">Membrane</keyword>
<comment type="caution">
    <text evidence="2">The sequence shown here is derived from an EMBL/GenBank/DDBJ whole genome shotgun (WGS) entry which is preliminary data.</text>
</comment>
<dbReference type="InterPro" id="IPR024399">
    <property type="entry name" value="DUF2628"/>
</dbReference>
<keyword evidence="1" id="KW-0812">Transmembrane</keyword>
<keyword evidence="1" id="KW-1133">Transmembrane helix</keyword>
<name>A0A7C9VGG3_9BRAD</name>
<dbReference type="AlphaFoldDB" id="A0A7C9VGG3"/>
<evidence type="ECO:0000313" key="2">
    <source>
        <dbReference type="EMBL" id="NGX97227.1"/>
    </source>
</evidence>
<evidence type="ECO:0000313" key="3">
    <source>
        <dbReference type="Proteomes" id="UP000480266"/>
    </source>
</evidence>
<dbReference type="EMBL" id="JAAMRR010000968">
    <property type="protein sequence ID" value="NGX97227.1"/>
    <property type="molecule type" value="Genomic_DNA"/>
</dbReference>
<feature type="transmembrane region" description="Helical" evidence="1">
    <location>
        <begin position="12"/>
        <end position="31"/>
    </location>
</feature>
<sequence length="80" mass="9120">MRFQNPANGYEEEVSNAFLWALLFGPLYFVVRGVWTHAAAALFLIPITAGLSWLVYPFLAKKFLRKSYLQKGWKEVPIAG</sequence>
<organism evidence="2 3">
    <name type="scientific">Candidatus Afipia apatlaquensis</name>
    <dbReference type="NCBI Taxonomy" id="2712852"/>
    <lineage>
        <taxon>Bacteria</taxon>
        <taxon>Pseudomonadati</taxon>
        <taxon>Pseudomonadota</taxon>
        <taxon>Alphaproteobacteria</taxon>
        <taxon>Hyphomicrobiales</taxon>
        <taxon>Nitrobacteraceae</taxon>
        <taxon>Afipia</taxon>
    </lineage>
</organism>
<dbReference type="Pfam" id="PF10947">
    <property type="entry name" value="DUF2628"/>
    <property type="match status" value="1"/>
</dbReference>
<feature type="transmembrane region" description="Helical" evidence="1">
    <location>
        <begin position="37"/>
        <end position="59"/>
    </location>
</feature>
<proteinExistence type="predicted"/>
<reference evidence="2" key="1">
    <citation type="submission" date="2020-02" db="EMBL/GenBank/DDBJ databases">
        <title>Draft genome sequence of Candidatus Afipia apatlaquensis IBT-C3, a potential strain for decolorization of textile dyes.</title>
        <authorList>
            <person name="Sanchez-Reyes A."/>
            <person name="Breton-Deval L."/>
            <person name="Mangelson H."/>
            <person name="Sanchez-Flores A."/>
        </authorList>
    </citation>
    <scope>NUCLEOTIDE SEQUENCE [LARGE SCALE GENOMIC DNA]</scope>
    <source>
        <strain evidence="2">IBT-C3</strain>
    </source>
</reference>
<protein>
    <recommendedName>
        <fullName evidence="4">DUF2628 domain-containing protein</fullName>
    </recommendedName>
</protein>
<accession>A0A7C9VGG3</accession>
<gene>
    <name evidence="2" type="ORF">G4V63_19050</name>
</gene>
<evidence type="ECO:0000256" key="1">
    <source>
        <dbReference type="SAM" id="Phobius"/>
    </source>
</evidence>
<dbReference type="Proteomes" id="UP000480266">
    <property type="component" value="Unassembled WGS sequence"/>
</dbReference>
<evidence type="ECO:0008006" key="4">
    <source>
        <dbReference type="Google" id="ProtNLM"/>
    </source>
</evidence>
<keyword evidence="3" id="KW-1185">Reference proteome</keyword>